<dbReference type="InterPro" id="IPR008201">
    <property type="entry name" value="HepT-like"/>
</dbReference>
<dbReference type="InterPro" id="IPR037038">
    <property type="entry name" value="HepT-like_sf"/>
</dbReference>
<dbReference type="Proteomes" id="UP000231343">
    <property type="component" value="Unassembled WGS sequence"/>
</dbReference>
<evidence type="ECO:0000313" key="7">
    <source>
        <dbReference type="EMBL" id="PIS28438.1"/>
    </source>
</evidence>
<evidence type="ECO:0000256" key="6">
    <source>
        <dbReference type="ARBA" id="ARBA00024207"/>
    </source>
</evidence>
<accession>A0A2H0XWA4</accession>
<dbReference type="GO" id="GO:0016787">
    <property type="term" value="F:hydrolase activity"/>
    <property type="evidence" value="ECO:0007669"/>
    <property type="project" value="UniProtKB-KW"/>
</dbReference>
<comment type="similarity">
    <text evidence="6">Belongs to the HepT RNase toxin family.</text>
</comment>
<comment type="caution">
    <text evidence="7">The sequence shown here is derived from an EMBL/GenBank/DDBJ whole genome shotgun (WGS) entry which is preliminary data.</text>
</comment>
<evidence type="ECO:0000256" key="3">
    <source>
        <dbReference type="ARBA" id="ARBA00022722"/>
    </source>
</evidence>
<keyword evidence="1" id="KW-0597">Phosphoprotein</keyword>
<dbReference type="InterPro" id="IPR051813">
    <property type="entry name" value="HepT_RNase_toxin"/>
</dbReference>
<keyword evidence="5" id="KW-0378">Hydrolase</keyword>
<protein>
    <recommendedName>
        <fullName evidence="9">DUF86 domain-containing protein</fullName>
    </recommendedName>
</protein>
<dbReference type="Gene3D" id="1.20.120.580">
    <property type="entry name" value="bsu32300-like"/>
    <property type="match status" value="1"/>
</dbReference>
<dbReference type="AlphaFoldDB" id="A0A2H0XWA4"/>
<dbReference type="Pfam" id="PF01934">
    <property type="entry name" value="HepT-like"/>
    <property type="match status" value="1"/>
</dbReference>
<keyword evidence="2" id="KW-1277">Toxin-antitoxin system</keyword>
<dbReference type="PANTHER" id="PTHR34139">
    <property type="entry name" value="UPF0331 PROTEIN MJ0127"/>
    <property type="match status" value="1"/>
</dbReference>
<sequence length="114" mass="13250">MKRDLTVYLNDILESIELIQGYVKGVSEAEYCKNQQLQDSVVRRLEIIGEAVKQVDDAFRSKYPKVPWKKIAGLRDVLIHEYFGVNPFRVWATLKNDLPQLKKDIKTIITQKNS</sequence>
<proteinExistence type="inferred from homology"/>
<organism evidence="7 8">
    <name type="scientific">Candidatus Saganbacteria bacterium CG08_land_8_20_14_0_20_45_16</name>
    <dbReference type="NCBI Taxonomy" id="2014293"/>
    <lineage>
        <taxon>Bacteria</taxon>
        <taxon>Bacillati</taxon>
        <taxon>Saganbacteria</taxon>
    </lineage>
</organism>
<evidence type="ECO:0000256" key="5">
    <source>
        <dbReference type="ARBA" id="ARBA00022801"/>
    </source>
</evidence>
<dbReference type="PANTHER" id="PTHR34139:SF1">
    <property type="entry name" value="RNASE MJ1380-RELATED"/>
    <property type="match status" value="1"/>
</dbReference>
<dbReference type="GO" id="GO:0110001">
    <property type="term" value="C:toxin-antitoxin complex"/>
    <property type="evidence" value="ECO:0007669"/>
    <property type="project" value="InterPro"/>
</dbReference>
<keyword evidence="4" id="KW-0547">Nucleotide-binding</keyword>
<keyword evidence="3" id="KW-0540">Nuclease</keyword>
<reference evidence="7 8" key="1">
    <citation type="submission" date="2017-09" db="EMBL/GenBank/DDBJ databases">
        <title>Depth-based differentiation of microbial function through sediment-hosted aquifers and enrichment of novel symbionts in the deep terrestrial subsurface.</title>
        <authorList>
            <person name="Probst A.J."/>
            <person name="Ladd B."/>
            <person name="Jarett J.K."/>
            <person name="Geller-Mcgrath D.E."/>
            <person name="Sieber C.M."/>
            <person name="Emerson J.B."/>
            <person name="Anantharaman K."/>
            <person name="Thomas B.C."/>
            <person name="Malmstrom R."/>
            <person name="Stieglmeier M."/>
            <person name="Klingl A."/>
            <person name="Woyke T."/>
            <person name="Ryan C.M."/>
            <person name="Banfield J.F."/>
        </authorList>
    </citation>
    <scope>NUCLEOTIDE SEQUENCE [LARGE SCALE GENOMIC DNA]</scope>
    <source>
        <strain evidence="7">CG08_land_8_20_14_0_20_45_16</strain>
    </source>
</reference>
<dbReference type="GO" id="GO:0004540">
    <property type="term" value="F:RNA nuclease activity"/>
    <property type="evidence" value="ECO:0007669"/>
    <property type="project" value="InterPro"/>
</dbReference>
<evidence type="ECO:0000256" key="1">
    <source>
        <dbReference type="ARBA" id="ARBA00022553"/>
    </source>
</evidence>
<name>A0A2H0XWA4_UNCSA</name>
<gene>
    <name evidence="7" type="ORF">COT42_08100</name>
</gene>
<dbReference type="EMBL" id="PEYM01000132">
    <property type="protein sequence ID" value="PIS28438.1"/>
    <property type="molecule type" value="Genomic_DNA"/>
</dbReference>
<evidence type="ECO:0000256" key="4">
    <source>
        <dbReference type="ARBA" id="ARBA00022741"/>
    </source>
</evidence>
<dbReference type="GO" id="GO:0000166">
    <property type="term" value="F:nucleotide binding"/>
    <property type="evidence" value="ECO:0007669"/>
    <property type="project" value="UniProtKB-KW"/>
</dbReference>
<evidence type="ECO:0000313" key="8">
    <source>
        <dbReference type="Proteomes" id="UP000231343"/>
    </source>
</evidence>
<evidence type="ECO:0000256" key="2">
    <source>
        <dbReference type="ARBA" id="ARBA00022649"/>
    </source>
</evidence>
<evidence type="ECO:0008006" key="9">
    <source>
        <dbReference type="Google" id="ProtNLM"/>
    </source>
</evidence>